<proteinExistence type="predicted"/>
<keyword evidence="2" id="KW-1185">Reference proteome</keyword>
<organism evidence="1 2">
    <name type="scientific">Skermanella aerolata</name>
    <dbReference type="NCBI Taxonomy" id="393310"/>
    <lineage>
        <taxon>Bacteria</taxon>
        <taxon>Pseudomonadati</taxon>
        <taxon>Pseudomonadota</taxon>
        <taxon>Alphaproteobacteria</taxon>
        <taxon>Rhodospirillales</taxon>
        <taxon>Azospirillaceae</taxon>
        <taxon>Skermanella</taxon>
    </lineage>
</organism>
<sequence length="109" mass="11987">MHKMHPGDFGLTPPGSARQNKTLCDAVVIFSKAEATRLLRQGAVLGLVSVEMDGDWPKNVWAVARNGDPVEAILENRVQGIYHGYPMGEDDPLAVDVRKRWSAVCRQSS</sequence>
<dbReference type="EMBL" id="BJYZ01000006">
    <property type="protein sequence ID" value="GEO37551.1"/>
    <property type="molecule type" value="Genomic_DNA"/>
</dbReference>
<dbReference type="Proteomes" id="UP000321523">
    <property type="component" value="Unassembled WGS sequence"/>
</dbReference>
<evidence type="ECO:0000313" key="1">
    <source>
        <dbReference type="EMBL" id="GEO37551.1"/>
    </source>
</evidence>
<accession>A0A512DM45</accession>
<dbReference type="AlphaFoldDB" id="A0A512DM45"/>
<protein>
    <submittedName>
        <fullName evidence="1">Uncharacterized protein</fullName>
    </submittedName>
</protein>
<evidence type="ECO:0000313" key="2">
    <source>
        <dbReference type="Proteomes" id="UP000321523"/>
    </source>
</evidence>
<reference evidence="1 2" key="1">
    <citation type="submission" date="2019-07" db="EMBL/GenBank/DDBJ databases">
        <title>Whole genome shotgun sequence of Skermanella aerolata NBRC 106429.</title>
        <authorList>
            <person name="Hosoyama A."/>
            <person name="Uohara A."/>
            <person name="Ohji S."/>
            <person name="Ichikawa N."/>
        </authorList>
    </citation>
    <scope>NUCLEOTIDE SEQUENCE [LARGE SCALE GENOMIC DNA]</scope>
    <source>
        <strain evidence="1 2">NBRC 106429</strain>
    </source>
</reference>
<name>A0A512DM45_9PROT</name>
<comment type="caution">
    <text evidence="1">The sequence shown here is derived from an EMBL/GenBank/DDBJ whole genome shotgun (WGS) entry which is preliminary data.</text>
</comment>
<gene>
    <name evidence="1" type="ORF">SAE02_16990</name>
</gene>